<evidence type="ECO:0000256" key="2">
    <source>
        <dbReference type="ARBA" id="ARBA00023015"/>
    </source>
</evidence>
<keyword evidence="2" id="KW-0805">Transcription regulation</keyword>
<dbReference type="Gene3D" id="4.10.240.10">
    <property type="entry name" value="Zn(2)-C6 fungal-type DNA-binding domain"/>
    <property type="match status" value="1"/>
</dbReference>
<accession>A0A178CVS2</accession>
<name>A0A178CVS2_9EURO</name>
<evidence type="ECO:0000256" key="1">
    <source>
        <dbReference type="ARBA" id="ARBA00004123"/>
    </source>
</evidence>
<dbReference type="GO" id="GO:0043565">
    <property type="term" value="F:sequence-specific DNA binding"/>
    <property type="evidence" value="ECO:0007669"/>
    <property type="project" value="TreeGrafter"/>
</dbReference>
<evidence type="ECO:0000256" key="3">
    <source>
        <dbReference type="ARBA" id="ARBA00023125"/>
    </source>
</evidence>
<proteinExistence type="predicted"/>
<sequence length="341" mass="37234">MPNRKDAQDLKPSPKAGSGEPGKSRVRIGRACDRCKIKKSKCDGNTPCSACLASESTCEYSARRRREARDWYWGMQDVLDEALQRLYWACREGRGFPGVIPDESGGRVSTDAILRGLGLSPPPIDDTRVLGSRSDSVLDMQAHSHHSRLYRPPDVLSPDLSRNKAPSSAMTPLSTTSDDRLTFVEPALDGGAGRRRRPPSAMDVDKEGDLSDGPPEGYPDGLGQQFQESLGGGADPAMLQDGDMGVMEGTLYPDMSAMTFGEGGQPGPQSHRIPMQPVASQFHLDGLPQDRYRPDGQQEWQGRVHQVGSMLPWPGNMASMYRTDNQDDTRDGFDELGEGGR</sequence>
<dbReference type="PROSITE" id="PS00463">
    <property type="entry name" value="ZN2_CY6_FUNGAL_1"/>
    <property type="match status" value="1"/>
</dbReference>
<gene>
    <name evidence="8" type="ORF">AYO20_06753</name>
</gene>
<feature type="region of interest" description="Disordered" evidence="6">
    <location>
        <begin position="1"/>
        <end position="26"/>
    </location>
</feature>
<protein>
    <recommendedName>
        <fullName evidence="7">Zn(2)-C6 fungal-type domain-containing protein</fullName>
    </recommendedName>
</protein>
<dbReference type="PROSITE" id="PS50048">
    <property type="entry name" value="ZN2_CY6_FUNGAL_2"/>
    <property type="match status" value="1"/>
</dbReference>
<comment type="caution">
    <text evidence="8">The sequence shown here is derived from an EMBL/GenBank/DDBJ whole genome shotgun (WGS) entry which is preliminary data.</text>
</comment>
<feature type="compositionally biased region" description="Basic and acidic residues" evidence="6">
    <location>
        <begin position="324"/>
        <end position="341"/>
    </location>
</feature>
<feature type="region of interest" description="Disordered" evidence="6">
    <location>
        <begin position="315"/>
        <end position="341"/>
    </location>
</feature>
<dbReference type="EMBL" id="LVCJ01000044">
    <property type="protein sequence ID" value="OAL33918.1"/>
    <property type="molecule type" value="Genomic_DNA"/>
</dbReference>
<reference evidence="8 9" key="1">
    <citation type="submission" date="2016-03" db="EMBL/GenBank/DDBJ databases">
        <title>The draft genome sequence of Fonsecaea nubica causative agent of cutaneous subcutaneous infection in human host.</title>
        <authorList>
            <person name="Costa F."/>
            <person name="Sybren D.H."/>
            <person name="Raittz R.T."/>
            <person name="Weiss V.A."/>
            <person name="Leao A.C."/>
            <person name="Gomes R."/>
            <person name="De Souza E.M."/>
            <person name="Pedrosa F.O."/>
            <person name="Steffens M.B."/>
            <person name="Bombassaro A."/>
            <person name="Tadra-Sfeir M.Z."/>
            <person name="Moreno L.F."/>
            <person name="Najafzadeh M.J."/>
            <person name="Felipe M.S."/>
            <person name="Teixeira M."/>
            <person name="Sun J."/>
            <person name="Xi L."/>
            <person name="Castro M.A."/>
            <person name="Vicente V.A."/>
        </authorList>
    </citation>
    <scope>NUCLEOTIDE SEQUENCE [LARGE SCALE GENOMIC DNA]</scope>
    <source>
        <strain evidence="8 9">CBS 269.64</strain>
    </source>
</reference>
<dbReference type="CDD" id="cd00067">
    <property type="entry name" value="GAL4"/>
    <property type="match status" value="1"/>
</dbReference>
<evidence type="ECO:0000259" key="7">
    <source>
        <dbReference type="PROSITE" id="PS50048"/>
    </source>
</evidence>
<evidence type="ECO:0000256" key="5">
    <source>
        <dbReference type="ARBA" id="ARBA00023242"/>
    </source>
</evidence>
<dbReference type="InterPro" id="IPR036864">
    <property type="entry name" value="Zn2-C6_fun-type_DNA-bd_sf"/>
</dbReference>
<dbReference type="PANTHER" id="PTHR47540:SF2">
    <property type="entry name" value="ZN(II)2CYS6 TRANSCRIPTION FACTOR (EUROFUNG)"/>
    <property type="match status" value="1"/>
</dbReference>
<dbReference type="GO" id="GO:0008270">
    <property type="term" value="F:zinc ion binding"/>
    <property type="evidence" value="ECO:0007669"/>
    <property type="project" value="InterPro"/>
</dbReference>
<dbReference type="Pfam" id="PF00172">
    <property type="entry name" value="Zn_clus"/>
    <property type="match status" value="1"/>
</dbReference>
<dbReference type="Proteomes" id="UP000185904">
    <property type="component" value="Unassembled WGS sequence"/>
</dbReference>
<evidence type="ECO:0000256" key="6">
    <source>
        <dbReference type="SAM" id="MobiDB-lite"/>
    </source>
</evidence>
<dbReference type="PANTHER" id="PTHR47540">
    <property type="entry name" value="THIAMINE REPRESSIBLE GENES REGULATORY PROTEIN THI5"/>
    <property type="match status" value="1"/>
</dbReference>
<dbReference type="GO" id="GO:0005634">
    <property type="term" value="C:nucleus"/>
    <property type="evidence" value="ECO:0007669"/>
    <property type="project" value="UniProtKB-SubCell"/>
</dbReference>
<comment type="subcellular location">
    <subcellularLocation>
        <location evidence="1">Nucleus</location>
    </subcellularLocation>
</comment>
<feature type="region of interest" description="Disordered" evidence="6">
    <location>
        <begin position="141"/>
        <end position="240"/>
    </location>
</feature>
<dbReference type="GO" id="GO:0045944">
    <property type="term" value="P:positive regulation of transcription by RNA polymerase II"/>
    <property type="evidence" value="ECO:0007669"/>
    <property type="project" value="TreeGrafter"/>
</dbReference>
<evidence type="ECO:0000313" key="9">
    <source>
        <dbReference type="Proteomes" id="UP000185904"/>
    </source>
</evidence>
<evidence type="ECO:0000313" key="8">
    <source>
        <dbReference type="EMBL" id="OAL33918.1"/>
    </source>
</evidence>
<dbReference type="SMART" id="SM00066">
    <property type="entry name" value="GAL4"/>
    <property type="match status" value="1"/>
</dbReference>
<dbReference type="InterPro" id="IPR001138">
    <property type="entry name" value="Zn2Cys6_DnaBD"/>
</dbReference>
<feature type="domain" description="Zn(2)-C6 fungal-type" evidence="7">
    <location>
        <begin position="31"/>
        <end position="60"/>
    </location>
</feature>
<dbReference type="InterPro" id="IPR051711">
    <property type="entry name" value="Stress_Response_Reg"/>
</dbReference>
<dbReference type="AlphaFoldDB" id="A0A178CVS2"/>
<dbReference type="SUPFAM" id="SSF57701">
    <property type="entry name" value="Zn2/Cys6 DNA-binding domain"/>
    <property type="match status" value="1"/>
</dbReference>
<keyword evidence="4" id="KW-0804">Transcription</keyword>
<keyword evidence="5" id="KW-0539">Nucleus</keyword>
<evidence type="ECO:0000256" key="4">
    <source>
        <dbReference type="ARBA" id="ARBA00023163"/>
    </source>
</evidence>
<dbReference type="OrthoDB" id="4151048at2759"/>
<dbReference type="RefSeq" id="XP_022498930.1">
    <property type="nucleotide sequence ID" value="XM_022645041.1"/>
</dbReference>
<dbReference type="GeneID" id="34590166"/>
<keyword evidence="3" id="KW-0238">DNA-binding</keyword>
<keyword evidence="9" id="KW-1185">Reference proteome</keyword>
<dbReference type="GO" id="GO:0000981">
    <property type="term" value="F:DNA-binding transcription factor activity, RNA polymerase II-specific"/>
    <property type="evidence" value="ECO:0007669"/>
    <property type="project" value="InterPro"/>
</dbReference>
<organism evidence="8 9">
    <name type="scientific">Fonsecaea nubica</name>
    <dbReference type="NCBI Taxonomy" id="856822"/>
    <lineage>
        <taxon>Eukaryota</taxon>
        <taxon>Fungi</taxon>
        <taxon>Dikarya</taxon>
        <taxon>Ascomycota</taxon>
        <taxon>Pezizomycotina</taxon>
        <taxon>Eurotiomycetes</taxon>
        <taxon>Chaetothyriomycetidae</taxon>
        <taxon>Chaetothyriales</taxon>
        <taxon>Herpotrichiellaceae</taxon>
        <taxon>Fonsecaea</taxon>
    </lineage>
</organism>
<feature type="compositionally biased region" description="Polar residues" evidence="6">
    <location>
        <begin position="164"/>
        <end position="176"/>
    </location>
</feature>